<dbReference type="InterPro" id="IPR023090">
    <property type="entry name" value="UPF0702_alpha/beta_dom_sf"/>
</dbReference>
<evidence type="ECO:0000256" key="4">
    <source>
        <dbReference type="ARBA" id="ARBA00022692"/>
    </source>
</evidence>
<sequence length="189" mass="21113">MDLVWKTIIILVVGMVLLKIGGRRSISQMTVPHTIIMIMLGTLLIHPVKSKGLLSTIGISSLLILSLIFIEFIELKFNRLESIISGKAIIIIENGEINTKSLKKLRLTVDKLETHLRQLGITTISDVEYATLEVNGQLGYSLKKEKQPATKEDIQNLIQLIQTGKLSTQTEQSTNSEENIFTEITTKTK</sequence>
<protein>
    <submittedName>
        <fullName evidence="9">DUF421 domain-containing protein</fullName>
    </submittedName>
</protein>
<evidence type="ECO:0000259" key="8">
    <source>
        <dbReference type="Pfam" id="PF04239"/>
    </source>
</evidence>
<feature type="domain" description="YetF C-terminal" evidence="8">
    <location>
        <begin position="76"/>
        <end position="181"/>
    </location>
</feature>
<accession>A0A5J6SI14</accession>
<feature type="transmembrane region" description="Helical" evidence="7">
    <location>
        <begin position="29"/>
        <end position="46"/>
    </location>
</feature>
<comment type="subcellular location">
    <subcellularLocation>
        <location evidence="1">Cell membrane</location>
        <topology evidence="1">Multi-pass membrane protein</topology>
    </subcellularLocation>
</comment>
<dbReference type="RefSeq" id="WP_151698509.1">
    <property type="nucleotide sequence ID" value="NZ_CP031223.1"/>
</dbReference>
<dbReference type="Proteomes" id="UP000325517">
    <property type="component" value="Chromosome"/>
</dbReference>
<dbReference type="InterPro" id="IPR007353">
    <property type="entry name" value="DUF421"/>
</dbReference>
<dbReference type="OrthoDB" id="1796697at2"/>
<evidence type="ECO:0000256" key="2">
    <source>
        <dbReference type="ARBA" id="ARBA00006448"/>
    </source>
</evidence>
<evidence type="ECO:0000256" key="3">
    <source>
        <dbReference type="ARBA" id="ARBA00022475"/>
    </source>
</evidence>
<dbReference type="KEGG" id="psyo:PB01_01315"/>
<dbReference type="Pfam" id="PF04239">
    <property type="entry name" value="DUF421"/>
    <property type="match status" value="1"/>
</dbReference>
<proteinExistence type="inferred from homology"/>
<keyword evidence="10" id="KW-1185">Reference proteome</keyword>
<dbReference type="EMBL" id="CP031223">
    <property type="protein sequence ID" value="QFF97560.1"/>
    <property type="molecule type" value="Genomic_DNA"/>
</dbReference>
<evidence type="ECO:0000256" key="6">
    <source>
        <dbReference type="ARBA" id="ARBA00023136"/>
    </source>
</evidence>
<dbReference type="AlphaFoldDB" id="A0A5J6SI14"/>
<organism evidence="9 10">
    <name type="scientific">Psychrobacillus glaciei</name>
    <dbReference type="NCBI Taxonomy" id="2283160"/>
    <lineage>
        <taxon>Bacteria</taxon>
        <taxon>Bacillati</taxon>
        <taxon>Bacillota</taxon>
        <taxon>Bacilli</taxon>
        <taxon>Bacillales</taxon>
        <taxon>Bacillaceae</taxon>
        <taxon>Psychrobacillus</taxon>
    </lineage>
</organism>
<keyword evidence="4 7" id="KW-0812">Transmembrane</keyword>
<keyword evidence="3" id="KW-1003">Cell membrane</keyword>
<evidence type="ECO:0000256" key="1">
    <source>
        <dbReference type="ARBA" id="ARBA00004651"/>
    </source>
</evidence>
<dbReference type="PANTHER" id="PTHR34582">
    <property type="entry name" value="UPF0702 TRANSMEMBRANE PROTEIN YCAP"/>
    <property type="match status" value="1"/>
</dbReference>
<feature type="transmembrane region" description="Helical" evidence="7">
    <location>
        <begin position="52"/>
        <end position="73"/>
    </location>
</feature>
<reference evidence="9 10" key="1">
    <citation type="submission" date="2018-07" db="EMBL/GenBank/DDBJ databases">
        <title>Complete genome sequence of Psychrobacillus sp. PB01, isolated from iceberg, and comparative genome analysis of Psychrobacillus strains.</title>
        <authorList>
            <person name="Lee P.C."/>
        </authorList>
    </citation>
    <scope>NUCLEOTIDE SEQUENCE [LARGE SCALE GENOMIC DNA]</scope>
    <source>
        <strain evidence="9 10">PB01</strain>
    </source>
</reference>
<evidence type="ECO:0000256" key="5">
    <source>
        <dbReference type="ARBA" id="ARBA00022989"/>
    </source>
</evidence>
<dbReference type="Gene3D" id="3.30.240.20">
    <property type="entry name" value="bsu07140 like domains"/>
    <property type="match status" value="1"/>
</dbReference>
<evidence type="ECO:0000313" key="9">
    <source>
        <dbReference type="EMBL" id="QFF97560.1"/>
    </source>
</evidence>
<evidence type="ECO:0000313" key="10">
    <source>
        <dbReference type="Proteomes" id="UP000325517"/>
    </source>
</evidence>
<gene>
    <name evidence="9" type="ORF">PB01_01315</name>
</gene>
<dbReference type="PANTHER" id="PTHR34582:SF2">
    <property type="entry name" value="UPF0702 TRANSMEMBRANE PROTEIN YDFR"/>
    <property type="match status" value="1"/>
</dbReference>
<keyword evidence="6 7" id="KW-0472">Membrane</keyword>
<name>A0A5J6SI14_9BACI</name>
<keyword evidence="5 7" id="KW-1133">Transmembrane helix</keyword>
<dbReference type="GO" id="GO:0005886">
    <property type="term" value="C:plasma membrane"/>
    <property type="evidence" value="ECO:0007669"/>
    <property type="project" value="UniProtKB-SubCell"/>
</dbReference>
<comment type="similarity">
    <text evidence="2">Belongs to the UPF0702 family.</text>
</comment>
<evidence type="ECO:0000256" key="7">
    <source>
        <dbReference type="SAM" id="Phobius"/>
    </source>
</evidence>
<feature type="transmembrane region" description="Helical" evidence="7">
    <location>
        <begin position="6"/>
        <end position="22"/>
    </location>
</feature>